<dbReference type="InterPro" id="IPR045582">
    <property type="entry name" value="Trehalase-like_N"/>
</dbReference>
<protein>
    <recommendedName>
        <fullName evidence="4">Trehalase</fullName>
        <ecNumber evidence="3">3.2.1.28</ecNumber>
    </recommendedName>
    <alternativeName>
        <fullName evidence="8">Alpha,alpha-trehalase</fullName>
    </alternativeName>
    <alternativeName>
        <fullName evidence="9">Alpha,alpha-trehalose glucohydrolase</fullName>
    </alternativeName>
</protein>
<sequence length="674" mass="75188">MTPPESIEAPDVTYVAPGPAGPAPARTAGLEARPVRGHTSSDGPSPRAFDGRTPFPSIADYAFLSDCEANALIAPSGAVEWMCVPRPDSPSIFSAILDRGAGAFRIGPYGVRVPVARRYLPGTLILETTWQTGTGWLVVRDAMAMGPWHEVDTRSNTHRRTPTDDDAEHILVRTVKCVSGTVDLEVTCEPMPDYARGEAEWQYVSDGYSSVVARCGGVNPDLHLESSLRFGIEGRRAQARTRMTEGDTHFVAMSWGSLPAPTSWADAAEAMWRTEQYWRDWITQGKFPDHPWRSYLQRSALTLKGLTYSPTGALIAAATTSLPETPGGERNWDYRYAWIRDSTFALWGLYTLGLDREANDFFSFIHDVCRDNKELQIMYGVGGEETLEEFELGHLSGYEGAQPIRVGNAAYNQRQHDVWGAVLDSVYLHTRSREQLPESLWPILKRQVDEAAKHWHKPDRGIWEVRGEPQHFTSSKLMCWVAMDRGAKLARMYDEPDYAEQWQKLADEIHKDILTKGLDERGVFTQRYGAPALDASLLLVPLLRFLPPDDERVRATVLAIADELTDDGLVLRYRVDETDDGLSGEEGTFTICSFWLVSALVEIGELDRARALCERLLSYASPLNLYAEEIDPKTGRHLGNFPQAFTHLALINAVMHVIRAEEGAVDGYFGAPRT</sequence>
<keyword evidence="6" id="KW-0119">Carbohydrate metabolism</keyword>
<reference evidence="15" key="1">
    <citation type="submission" date="2022-01" db="EMBL/GenBank/DDBJ databases">
        <title>Antribacter sp. nov., isolated from Guizhou of China.</title>
        <authorList>
            <person name="Chengliang C."/>
            <person name="Ya Z."/>
        </authorList>
    </citation>
    <scope>NUCLEOTIDE SEQUENCE</scope>
    <source>
        <strain evidence="15">KLBMP 9083</strain>
    </source>
</reference>
<evidence type="ECO:0000256" key="6">
    <source>
        <dbReference type="ARBA" id="ARBA00023277"/>
    </source>
</evidence>
<proteinExistence type="inferred from homology"/>
<dbReference type="Pfam" id="PF00723">
    <property type="entry name" value="Glyco_hydro_15"/>
    <property type="match status" value="1"/>
</dbReference>
<evidence type="ECO:0000256" key="7">
    <source>
        <dbReference type="ARBA" id="ARBA00023295"/>
    </source>
</evidence>
<dbReference type="GO" id="GO:0005993">
    <property type="term" value="P:trehalose catabolic process"/>
    <property type="evidence" value="ECO:0007669"/>
    <property type="project" value="TreeGrafter"/>
</dbReference>
<feature type="region of interest" description="Disordered" evidence="12">
    <location>
        <begin position="1"/>
        <end position="51"/>
    </location>
</feature>
<comment type="caution">
    <text evidence="15">The sequence shown here is derived from an EMBL/GenBank/DDBJ whole genome shotgun (WGS) entry which is preliminary data.</text>
</comment>
<dbReference type="AlphaFoldDB" id="A0AA41QAT6"/>
<comment type="catalytic activity">
    <reaction evidence="1">
        <text>alpha,alpha-trehalose + H2O = alpha-D-glucose + beta-D-glucose</text>
        <dbReference type="Rhea" id="RHEA:32675"/>
        <dbReference type="ChEBI" id="CHEBI:15377"/>
        <dbReference type="ChEBI" id="CHEBI:15903"/>
        <dbReference type="ChEBI" id="CHEBI:16551"/>
        <dbReference type="ChEBI" id="CHEBI:17925"/>
        <dbReference type="EC" id="3.2.1.28"/>
    </reaction>
</comment>
<dbReference type="InterPro" id="IPR008928">
    <property type="entry name" value="6-hairpin_glycosidase_sf"/>
</dbReference>
<keyword evidence="16" id="KW-1185">Reference proteome</keyword>
<dbReference type="Gene3D" id="1.50.10.10">
    <property type="match status" value="1"/>
</dbReference>
<dbReference type="InterPro" id="IPR012341">
    <property type="entry name" value="6hp_glycosidase-like_sf"/>
</dbReference>
<organism evidence="15 16">
    <name type="scientific">Antribacter soli</name>
    <dbReference type="NCBI Taxonomy" id="2910976"/>
    <lineage>
        <taxon>Bacteria</taxon>
        <taxon>Bacillati</taxon>
        <taxon>Actinomycetota</taxon>
        <taxon>Actinomycetes</taxon>
        <taxon>Micrococcales</taxon>
        <taxon>Promicromonosporaceae</taxon>
        <taxon>Antribacter</taxon>
    </lineage>
</organism>
<dbReference type="FunFam" id="1.50.10.10:FF:000005">
    <property type="entry name" value="Glycosyl hydrolase, glucoamylase"/>
    <property type="match status" value="1"/>
</dbReference>
<keyword evidence="7" id="KW-0326">Glycosidase</keyword>
<evidence type="ECO:0000256" key="1">
    <source>
        <dbReference type="ARBA" id="ARBA00001576"/>
    </source>
</evidence>
<keyword evidence="5 15" id="KW-0378">Hydrolase</keyword>
<evidence type="ECO:0000256" key="5">
    <source>
        <dbReference type="ARBA" id="ARBA00022801"/>
    </source>
</evidence>
<accession>A0AA41QAT6</accession>
<evidence type="ECO:0000256" key="12">
    <source>
        <dbReference type="SAM" id="MobiDB-lite"/>
    </source>
</evidence>
<evidence type="ECO:0000259" key="14">
    <source>
        <dbReference type="Pfam" id="PF19291"/>
    </source>
</evidence>
<comment type="similarity">
    <text evidence="2">Belongs to the glycosyl hydrolase 15 family.</text>
</comment>
<name>A0AA41QAT6_9MICO</name>
<comment type="pathway">
    <text evidence="11">Glycan degradation; trehalose degradation; D-glucose from alpha,alpha-trehalose: step 1/1.</text>
</comment>
<dbReference type="EC" id="3.2.1.28" evidence="3"/>
<dbReference type="Proteomes" id="UP001165405">
    <property type="component" value="Unassembled WGS sequence"/>
</dbReference>
<evidence type="ECO:0000256" key="4">
    <source>
        <dbReference type="ARBA" id="ARBA00019905"/>
    </source>
</evidence>
<dbReference type="GO" id="GO:0004555">
    <property type="term" value="F:alpha,alpha-trehalase activity"/>
    <property type="evidence" value="ECO:0007669"/>
    <property type="project" value="UniProtKB-EC"/>
</dbReference>
<evidence type="ECO:0000313" key="16">
    <source>
        <dbReference type="Proteomes" id="UP001165405"/>
    </source>
</evidence>
<gene>
    <name evidence="15" type="ORF">L1785_03495</name>
</gene>
<feature type="domain" description="GH15-like" evidence="13">
    <location>
        <begin position="293"/>
        <end position="654"/>
    </location>
</feature>
<evidence type="ECO:0000259" key="13">
    <source>
        <dbReference type="Pfam" id="PF00723"/>
    </source>
</evidence>
<evidence type="ECO:0000256" key="11">
    <source>
        <dbReference type="ARBA" id="ARBA00060615"/>
    </source>
</evidence>
<evidence type="ECO:0000313" key="15">
    <source>
        <dbReference type="EMBL" id="MCF4120034.1"/>
    </source>
</evidence>
<evidence type="ECO:0000256" key="9">
    <source>
        <dbReference type="ARBA" id="ARBA00031637"/>
    </source>
</evidence>
<dbReference type="PANTHER" id="PTHR31616">
    <property type="entry name" value="TREHALASE"/>
    <property type="match status" value="1"/>
</dbReference>
<evidence type="ECO:0000256" key="8">
    <source>
        <dbReference type="ARBA" id="ARBA00030473"/>
    </source>
</evidence>
<evidence type="ECO:0000256" key="3">
    <source>
        <dbReference type="ARBA" id="ARBA00012757"/>
    </source>
</evidence>
<dbReference type="SUPFAM" id="SSF48208">
    <property type="entry name" value="Six-hairpin glycosidases"/>
    <property type="match status" value="1"/>
</dbReference>
<dbReference type="Pfam" id="PF19291">
    <property type="entry name" value="TREH_N"/>
    <property type="match status" value="1"/>
</dbReference>
<dbReference type="InterPro" id="IPR011613">
    <property type="entry name" value="GH15-like"/>
</dbReference>
<comment type="cofactor">
    <cofactor evidence="10">
        <name>phosphate</name>
        <dbReference type="ChEBI" id="CHEBI:43474"/>
    </cofactor>
</comment>
<evidence type="ECO:0000256" key="2">
    <source>
        <dbReference type="ARBA" id="ARBA00006188"/>
    </source>
</evidence>
<evidence type="ECO:0000256" key="10">
    <source>
        <dbReference type="ARBA" id="ARBA00053030"/>
    </source>
</evidence>
<feature type="domain" description="Trehalase-like N-terminal" evidence="14">
    <location>
        <begin position="57"/>
        <end position="131"/>
    </location>
</feature>
<dbReference type="PANTHER" id="PTHR31616:SF10">
    <property type="entry name" value="TREHALASE"/>
    <property type="match status" value="1"/>
</dbReference>
<dbReference type="EMBL" id="JAKGSG010000012">
    <property type="protein sequence ID" value="MCF4120034.1"/>
    <property type="molecule type" value="Genomic_DNA"/>
</dbReference>
<dbReference type="RefSeq" id="WP_236087749.1">
    <property type="nucleotide sequence ID" value="NZ_JAKGSG010000012.1"/>
</dbReference>